<protein>
    <submittedName>
        <fullName evidence="1">Uncharacterized protein</fullName>
    </submittedName>
</protein>
<dbReference type="Proteomes" id="UP000244162">
    <property type="component" value="Unassembled WGS sequence"/>
</dbReference>
<dbReference type="AlphaFoldDB" id="A0A2T5FZY0"/>
<sequence>MSGKIMRIALALVIAVVPSIAQAGWQGTEWGMDRAAVRKLISFPLTDVRAPNPYIRRPT</sequence>
<keyword evidence="2" id="KW-1185">Reference proteome</keyword>
<evidence type="ECO:0000313" key="2">
    <source>
        <dbReference type="Proteomes" id="UP000244162"/>
    </source>
</evidence>
<organism evidence="1 2">
    <name type="scientific">Sphingomonas oleivorans</name>
    <dbReference type="NCBI Taxonomy" id="1735121"/>
    <lineage>
        <taxon>Bacteria</taxon>
        <taxon>Pseudomonadati</taxon>
        <taxon>Pseudomonadota</taxon>
        <taxon>Alphaproteobacteria</taxon>
        <taxon>Sphingomonadales</taxon>
        <taxon>Sphingomonadaceae</taxon>
        <taxon>Sphingomonas</taxon>
    </lineage>
</organism>
<reference evidence="1 2" key="1">
    <citation type="submission" date="2017-09" db="EMBL/GenBank/DDBJ databases">
        <title>Sphingomonas panjinensis sp.nov., isolated from oil-contaminated soil.</title>
        <authorList>
            <person name="Wang L."/>
            <person name="Chen L."/>
        </authorList>
    </citation>
    <scope>NUCLEOTIDE SEQUENCE [LARGE SCALE GENOMIC DNA]</scope>
    <source>
        <strain evidence="1 2">FW-11</strain>
    </source>
</reference>
<name>A0A2T5FZY0_9SPHN</name>
<gene>
    <name evidence="1" type="ORF">CLG96_06625</name>
</gene>
<proteinExistence type="predicted"/>
<comment type="caution">
    <text evidence="1">The sequence shown here is derived from an EMBL/GenBank/DDBJ whole genome shotgun (WGS) entry which is preliminary data.</text>
</comment>
<evidence type="ECO:0000313" key="1">
    <source>
        <dbReference type="EMBL" id="PTQ12217.1"/>
    </source>
</evidence>
<dbReference type="EMBL" id="NWBU01000005">
    <property type="protein sequence ID" value="PTQ12217.1"/>
    <property type="molecule type" value="Genomic_DNA"/>
</dbReference>
<accession>A0A2T5FZY0</accession>